<dbReference type="InterPro" id="IPR001680">
    <property type="entry name" value="WD40_rpt"/>
</dbReference>
<keyword evidence="4" id="KW-1185">Reference proteome</keyword>
<protein>
    <submittedName>
        <fullName evidence="3">NACHT and WD repeat domain-containing protein 2-like</fullName>
    </submittedName>
</protein>
<dbReference type="GeneTree" id="ENSGT00940000165320"/>
<dbReference type="Gene3D" id="2.130.10.10">
    <property type="entry name" value="YVTN repeat-like/Quinoprotein amine dehydrogenase"/>
    <property type="match status" value="2"/>
</dbReference>
<dbReference type="InterPro" id="IPR052752">
    <property type="entry name" value="NACHT-WD_repeat"/>
</dbReference>
<name>A0A3Q2Z1Y0_HIPCM</name>
<dbReference type="SUPFAM" id="SSF82171">
    <property type="entry name" value="DPP6 N-terminal domain-like"/>
    <property type="match status" value="1"/>
</dbReference>
<evidence type="ECO:0000256" key="1">
    <source>
        <dbReference type="ARBA" id="ARBA00022737"/>
    </source>
</evidence>
<dbReference type="PANTHER" id="PTHR19871:SF29">
    <property type="entry name" value="NACHT AND WD REPEAT DOMAIN-CONTAINING PROTEIN 2-LIKE"/>
    <property type="match status" value="1"/>
</dbReference>
<evidence type="ECO:0000313" key="3">
    <source>
        <dbReference type="Ensembl" id="ENSHCOP00000025462.1"/>
    </source>
</evidence>
<evidence type="ECO:0000313" key="4">
    <source>
        <dbReference type="Proteomes" id="UP000264820"/>
    </source>
</evidence>
<evidence type="ECO:0000259" key="2">
    <source>
        <dbReference type="Pfam" id="PF24883"/>
    </source>
</evidence>
<dbReference type="InterPro" id="IPR027417">
    <property type="entry name" value="P-loop_NTPase"/>
</dbReference>
<dbReference type="SUPFAM" id="SSF52540">
    <property type="entry name" value="P-loop containing nucleoside triphosphate hydrolases"/>
    <property type="match status" value="1"/>
</dbReference>
<dbReference type="OMA" id="HAHTSLW"/>
<dbReference type="InterPro" id="IPR056884">
    <property type="entry name" value="NPHP3-like_N"/>
</dbReference>
<feature type="domain" description="Nephrocystin 3-like N-terminal" evidence="2">
    <location>
        <begin position="324"/>
        <end position="433"/>
    </location>
</feature>
<reference evidence="3" key="1">
    <citation type="submission" date="2025-08" db="UniProtKB">
        <authorList>
            <consortium name="Ensembl"/>
        </authorList>
    </citation>
    <scope>IDENTIFICATION</scope>
</reference>
<accession>A0A3Q2Z1Y0</accession>
<dbReference type="PANTHER" id="PTHR19871">
    <property type="entry name" value="BETA TRANSDUCIN-RELATED PROTEIN"/>
    <property type="match status" value="1"/>
</dbReference>
<dbReference type="STRING" id="109280.ENSHCOP00000025462"/>
<reference evidence="3" key="2">
    <citation type="submission" date="2025-09" db="UniProtKB">
        <authorList>
            <consortium name="Ensembl"/>
        </authorList>
    </citation>
    <scope>IDENTIFICATION</scope>
</reference>
<dbReference type="Pfam" id="PF24883">
    <property type="entry name" value="NPHP3_N"/>
    <property type="match status" value="1"/>
</dbReference>
<dbReference type="InterPro" id="IPR011044">
    <property type="entry name" value="Quino_amine_DH_bsu"/>
</dbReference>
<dbReference type="Ensembl" id="ENSHCOT00000019663.1">
    <property type="protein sequence ID" value="ENSHCOP00000025462.1"/>
    <property type="gene ID" value="ENSHCOG00000015647.1"/>
</dbReference>
<dbReference type="SUPFAM" id="SSF50969">
    <property type="entry name" value="YVTN repeat-like/Quinoprotein amine dehydrogenase"/>
    <property type="match status" value="1"/>
</dbReference>
<dbReference type="InterPro" id="IPR015943">
    <property type="entry name" value="WD40/YVTN_repeat-like_dom_sf"/>
</dbReference>
<dbReference type="Gene3D" id="3.40.50.300">
    <property type="entry name" value="P-loop containing nucleotide triphosphate hydrolases"/>
    <property type="match status" value="1"/>
</dbReference>
<keyword evidence="1" id="KW-0677">Repeat</keyword>
<sequence>MKCSGNLPDGPSAPSHLFPFFVVERRALRDVVFPKLREHCRRELGVDFRVIDPHESIHPSHWPDENTRKELIKDCRETSAGPFLLVKYIININVEVSHFHMLLQQIQQAGLSTRPLERVYHRDENTIPLSFCLRPSLCISPSVMLFKAASGYLVLDGDLRFALVNCPRDDVVRRCLVYVRKVTNLKVEQEGTFPISNRVKASPRENDLLSDLIDNFLRGLIDSYQLEAYITTVECDPRHGYTAARRRVYAELLCHRVYSDLVRLTDNIAEDGESGFCDFSDALAREQVEQEELRAVLSRFYVITRPEMEEVRRHSVTIDRVRAYVQQSDYQRPLLLTGGPCAGKTVLLAHCAQRMKFWLQDADPAVITFFADLPHFPTPERLLSSLCYQIFRSYGRSSSSQGTCFGLAECLSSLLSMLPCSQKPLVLILDGVHQMGHNFAAQIIESLPSPLPPGVKMILGVSDKQTHGGKKDLGCLHVALGSADRKQCLKVLMSLLSNSGRRVTSGQLPLVTRALTSCSLPLYVRLLHAHTSLWSSDSEVSESQLPAGVHSSIAVWLDHLEHKYSSSVVARAVSYLTLSRVGLTESELADLLSKAHSDQVAQVDAERLLLDLKSFLTTTTIIGCQVLLWMSRHFGLVVEKTYLDTCEARRKIHSELADYFLSRWNTCLEKSSLNEGGARAREYVDEQPSLREAVHAREAVELMHHIRESNNWELRWEVLTSWRFHRVLVKAGLLKHLVAMLRQEEGSRDHFRECALLASTLASSSCFLQSSPLELPTLMEASLLPYVGLFPALAAYVGEIRCERRTRGCGLAVALPPAPDTVALLRHLKCESGPKRLTAAAAATQCGTIAKVVCDGSAWMWNGSSFAAVRLSASSEQGELKFAGVKSSRRFMLFSTLCNKLFLWDATAPEILTEVKASRTLNMLAGFVTSERRLCAWWKQDSLVGLFDASDTTVKDLRCPSCVTCAVFCSDGARVFCGQEEGTVSIFDVVQCNLLRSCSNSSHRAIVSIILCEDKQEMACVESSGDVKLWNVPSETPTLVKESFAGSKFNNMLNIDYSDEFDSLLVCHGNQVAVWDTCEWEKCDRFLAPRGQAFVQAIFSKGGHHFLAFLEARPLVLVWRVNTGQCVLSLEVHTLPHTLLKTTSDIVCVTDNGCLLAWDSKMVFLAGETPKMECGVKNVAVDQTGRCFYTSDGTRTVWSWSLETGLPHAHFLHGHPVKKIRLSRDDVTLVTLSAEDIYIWHPETGQNILRIGGGGATDVLITPNCHFGVSICELGLSKVWRMAHGGVVCGIHLHLSSAQVSAESTFLIGLHGGNLLAASLWSGTISKSFRRVESSEDVVAFGTLSQHADFVVVVVASGAIYTWKMSDETVCRHFQLPPTFYCQPENFRVTSDGSFALLSIDNEAINLLDVSQVRLCSLKADGSVMKACLDETGRYVAYISQRRSRCGACSQHTRAILTVVQLSDGEKVGRVFLRKDPLTLLMHGQQSAFVGFQDGSVGVYCISGPLTGEEDALGCSKKSGSKLKGCCCSAGCTRMRQKIGGEVERLLLQCRATEVVPSRSSQCYVAFARATRNFIGQ</sequence>
<dbReference type="SMART" id="SM00320">
    <property type="entry name" value="WD40"/>
    <property type="match status" value="5"/>
</dbReference>
<dbReference type="Proteomes" id="UP000264820">
    <property type="component" value="Unplaced"/>
</dbReference>
<organism evidence="3 4">
    <name type="scientific">Hippocampus comes</name>
    <name type="common">Tiger tail seahorse</name>
    <dbReference type="NCBI Taxonomy" id="109280"/>
    <lineage>
        <taxon>Eukaryota</taxon>
        <taxon>Metazoa</taxon>
        <taxon>Chordata</taxon>
        <taxon>Craniata</taxon>
        <taxon>Vertebrata</taxon>
        <taxon>Euteleostomi</taxon>
        <taxon>Actinopterygii</taxon>
        <taxon>Neopterygii</taxon>
        <taxon>Teleostei</taxon>
        <taxon>Neoteleostei</taxon>
        <taxon>Acanthomorphata</taxon>
        <taxon>Syngnathiaria</taxon>
        <taxon>Syngnathiformes</taxon>
        <taxon>Syngnathoidei</taxon>
        <taxon>Syngnathidae</taxon>
        <taxon>Hippocampus</taxon>
    </lineage>
</organism>
<proteinExistence type="predicted"/>